<accession>A0A1H8CMT6</accession>
<feature type="chain" id="PRO_5011559596" description="Lipoprotein" evidence="1">
    <location>
        <begin position="23"/>
        <end position="107"/>
    </location>
</feature>
<keyword evidence="3" id="KW-1185">Reference proteome</keyword>
<sequence length="107" mass="10958">MTYAFSLTAGLAVLLLAGCVETGPAPEIVLAPTEMDKASPAYQACRAAIARQVGVKASDVAIFDFVMSEAGTQVRATVAGAEAPWSCLTSNDGVVQQVMYTGSEGAL</sequence>
<keyword evidence="1" id="KW-0732">Signal</keyword>
<protein>
    <recommendedName>
        <fullName evidence="4">Lipoprotein</fullName>
    </recommendedName>
</protein>
<dbReference type="RefSeq" id="WP_139201539.1">
    <property type="nucleotide sequence ID" value="NZ_FOCE01000002.1"/>
</dbReference>
<evidence type="ECO:0000313" key="3">
    <source>
        <dbReference type="Proteomes" id="UP000198761"/>
    </source>
</evidence>
<gene>
    <name evidence="2" type="ORF">SAMN04488103_102548</name>
</gene>
<dbReference type="OrthoDB" id="7392270at2"/>
<feature type="signal peptide" evidence="1">
    <location>
        <begin position="1"/>
        <end position="22"/>
    </location>
</feature>
<evidence type="ECO:0000256" key="1">
    <source>
        <dbReference type="SAM" id="SignalP"/>
    </source>
</evidence>
<dbReference type="Proteomes" id="UP000198761">
    <property type="component" value="Unassembled WGS sequence"/>
</dbReference>
<evidence type="ECO:0008006" key="4">
    <source>
        <dbReference type="Google" id="ProtNLM"/>
    </source>
</evidence>
<name>A0A1H8CMT6_9RHOB</name>
<dbReference type="EMBL" id="FOCE01000002">
    <property type="protein sequence ID" value="SEM95588.1"/>
    <property type="molecule type" value="Genomic_DNA"/>
</dbReference>
<proteinExistence type="predicted"/>
<dbReference type="AlphaFoldDB" id="A0A1H8CMT6"/>
<organism evidence="2 3">
    <name type="scientific">Gemmobacter aquatilis</name>
    <dbReference type="NCBI Taxonomy" id="933059"/>
    <lineage>
        <taxon>Bacteria</taxon>
        <taxon>Pseudomonadati</taxon>
        <taxon>Pseudomonadota</taxon>
        <taxon>Alphaproteobacteria</taxon>
        <taxon>Rhodobacterales</taxon>
        <taxon>Paracoccaceae</taxon>
        <taxon>Gemmobacter</taxon>
    </lineage>
</organism>
<evidence type="ECO:0000313" key="2">
    <source>
        <dbReference type="EMBL" id="SEM95588.1"/>
    </source>
</evidence>
<reference evidence="2 3" key="1">
    <citation type="submission" date="2016-10" db="EMBL/GenBank/DDBJ databases">
        <authorList>
            <person name="de Groot N.N."/>
        </authorList>
    </citation>
    <scope>NUCLEOTIDE SEQUENCE [LARGE SCALE GENOMIC DNA]</scope>
    <source>
        <strain evidence="2 3">DSM 3857</strain>
    </source>
</reference>